<dbReference type="OrthoDB" id="93990at2759"/>
<keyword evidence="1" id="KW-1133">Transmembrane helix</keyword>
<evidence type="ECO:0008006" key="4">
    <source>
        <dbReference type="Google" id="ProtNLM"/>
    </source>
</evidence>
<dbReference type="Proteomes" id="UP000276133">
    <property type="component" value="Unassembled WGS sequence"/>
</dbReference>
<name>A0A3M7SBD7_BRAPC</name>
<accession>A0A3M7SBD7</accession>
<evidence type="ECO:0000256" key="1">
    <source>
        <dbReference type="SAM" id="Phobius"/>
    </source>
</evidence>
<evidence type="ECO:0000313" key="3">
    <source>
        <dbReference type="Proteomes" id="UP000276133"/>
    </source>
</evidence>
<organism evidence="2 3">
    <name type="scientific">Brachionus plicatilis</name>
    <name type="common">Marine rotifer</name>
    <name type="synonym">Brachionus muelleri</name>
    <dbReference type="NCBI Taxonomy" id="10195"/>
    <lineage>
        <taxon>Eukaryota</taxon>
        <taxon>Metazoa</taxon>
        <taxon>Spiralia</taxon>
        <taxon>Gnathifera</taxon>
        <taxon>Rotifera</taxon>
        <taxon>Eurotatoria</taxon>
        <taxon>Monogononta</taxon>
        <taxon>Pseudotrocha</taxon>
        <taxon>Ploima</taxon>
        <taxon>Brachionidae</taxon>
        <taxon>Brachionus</taxon>
    </lineage>
</organism>
<proteinExistence type="predicted"/>
<comment type="caution">
    <text evidence="2">The sequence shown here is derived from an EMBL/GenBank/DDBJ whole genome shotgun (WGS) entry which is preliminary data.</text>
</comment>
<dbReference type="AlphaFoldDB" id="A0A3M7SBD7"/>
<evidence type="ECO:0000313" key="2">
    <source>
        <dbReference type="EMBL" id="RNA32965.1"/>
    </source>
</evidence>
<dbReference type="EMBL" id="REGN01001719">
    <property type="protein sequence ID" value="RNA32965.1"/>
    <property type="molecule type" value="Genomic_DNA"/>
</dbReference>
<keyword evidence="1" id="KW-0472">Membrane</keyword>
<feature type="transmembrane region" description="Helical" evidence="1">
    <location>
        <begin position="112"/>
        <end position="133"/>
    </location>
</feature>
<keyword evidence="3" id="KW-1185">Reference proteome</keyword>
<sequence>MLKTYLKNPKSFSCDFELVINNALELNFPYCIILGCFRFHLAKNLWKQMQDYGLTKKENYNIAVNVSYQRLKVLPFVHFNDIFTVFELQKYKSSIIQANDDFFSFNERRESLVNLQFGIIGIISTWIITATVIKEKILISNALTQFSKTHTNTNALSRLPVPIDDVRVQAQQLKHLNDEIEPKFVNNIIDINQHEPEPQQLEISPVETRPLY</sequence>
<protein>
    <recommendedName>
        <fullName evidence="4">MULE transposase domain-containing protein</fullName>
    </recommendedName>
</protein>
<gene>
    <name evidence="2" type="ORF">BpHYR1_002466</name>
</gene>
<keyword evidence="1" id="KW-0812">Transmembrane</keyword>
<reference evidence="2 3" key="1">
    <citation type="journal article" date="2018" name="Sci. Rep.">
        <title>Genomic signatures of local adaptation to the degree of environmental predictability in rotifers.</title>
        <authorList>
            <person name="Franch-Gras L."/>
            <person name="Hahn C."/>
            <person name="Garcia-Roger E.M."/>
            <person name="Carmona M.J."/>
            <person name="Serra M."/>
            <person name="Gomez A."/>
        </authorList>
    </citation>
    <scope>NUCLEOTIDE SEQUENCE [LARGE SCALE GENOMIC DNA]</scope>
    <source>
        <strain evidence="2">HYR1</strain>
    </source>
</reference>